<feature type="compositionally biased region" description="Polar residues" evidence="1">
    <location>
        <begin position="16"/>
        <end position="26"/>
    </location>
</feature>
<dbReference type="EMBL" id="UZAH01030006">
    <property type="protein sequence ID" value="VDP08841.1"/>
    <property type="molecule type" value="Genomic_DNA"/>
</dbReference>
<dbReference type="Proteomes" id="UP000050761">
    <property type="component" value="Unassembled WGS sequence"/>
</dbReference>
<evidence type="ECO:0000313" key="2">
    <source>
        <dbReference type="EMBL" id="VDP08841.1"/>
    </source>
</evidence>
<evidence type="ECO:0000313" key="3">
    <source>
        <dbReference type="Proteomes" id="UP000050761"/>
    </source>
</evidence>
<name>A0A183G6S9_HELPZ</name>
<reference evidence="4" key="2">
    <citation type="submission" date="2019-09" db="UniProtKB">
        <authorList>
            <consortium name="WormBaseParasite"/>
        </authorList>
    </citation>
    <scope>IDENTIFICATION</scope>
</reference>
<gene>
    <name evidence="2" type="ORF">HPBE_LOCUS17425</name>
</gene>
<evidence type="ECO:0000256" key="1">
    <source>
        <dbReference type="SAM" id="MobiDB-lite"/>
    </source>
</evidence>
<dbReference type="WBParaSite" id="HPBE_0001742601-mRNA-1">
    <property type="protein sequence ID" value="HPBE_0001742601-mRNA-1"/>
    <property type="gene ID" value="HPBE_0001742601"/>
</dbReference>
<accession>A0A3P8ADC4</accession>
<dbReference type="AlphaFoldDB" id="A0A183G6S9"/>
<reference evidence="2 3" key="1">
    <citation type="submission" date="2018-11" db="EMBL/GenBank/DDBJ databases">
        <authorList>
            <consortium name="Pathogen Informatics"/>
        </authorList>
    </citation>
    <scope>NUCLEOTIDE SEQUENCE [LARGE SCALE GENOMIC DNA]</scope>
</reference>
<keyword evidence="3" id="KW-1185">Reference proteome</keyword>
<organism evidence="3 4">
    <name type="scientific">Heligmosomoides polygyrus</name>
    <name type="common">Parasitic roundworm</name>
    <dbReference type="NCBI Taxonomy" id="6339"/>
    <lineage>
        <taxon>Eukaryota</taxon>
        <taxon>Metazoa</taxon>
        <taxon>Ecdysozoa</taxon>
        <taxon>Nematoda</taxon>
        <taxon>Chromadorea</taxon>
        <taxon>Rhabditida</taxon>
        <taxon>Rhabditina</taxon>
        <taxon>Rhabditomorpha</taxon>
        <taxon>Strongyloidea</taxon>
        <taxon>Heligmosomidae</taxon>
        <taxon>Heligmosomoides</taxon>
    </lineage>
</organism>
<protein>
    <submittedName>
        <fullName evidence="4">Kinesin motor domain-containing protein</fullName>
    </submittedName>
</protein>
<proteinExistence type="predicted"/>
<accession>A0A183G6S9</accession>
<feature type="region of interest" description="Disordered" evidence="1">
    <location>
        <begin position="1"/>
        <end position="83"/>
    </location>
</feature>
<evidence type="ECO:0000313" key="4">
    <source>
        <dbReference type="WBParaSite" id="HPBE_0001742601-mRNA-1"/>
    </source>
</evidence>
<sequence length="122" mass="13474">MQEVPARPPRSENQEEPMQSPSQFRNPSPVPGPSGAFVKVAAPARKAVQEGDSLAPKPPAKRPCDGENYRQPPAKAGRERTPSSFRYATIRHFDATRKSVAEAVARINIRMCLLFESEPLHV</sequence>